<dbReference type="EMBL" id="QMKO01002415">
    <property type="protein sequence ID" value="RTG83583.1"/>
    <property type="molecule type" value="Genomic_DNA"/>
</dbReference>
<name>A0A430Q7D8_SCHBO</name>
<evidence type="ECO:0000256" key="6">
    <source>
        <dbReference type="PIRSR" id="PIRSR002419-1"/>
    </source>
</evidence>
<dbReference type="PANTHER" id="PTHR19282">
    <property type="entry name" value="TETRASPANIN"/>
    <property type="match status" value="1"/>
</dbReference>
<keyword evidence="3 7" id="KW-0812">Transmembrane</keyword>
<sequence>MASLSCGYKCLQIFLVVFNVLVCTCGIVAVVIGSFSQVAINKYSTGVDSNIKCLVIFVIALGCFLVLFGFLGFYGLVTKNTFCLILYTSLLSAIVLIEIAGGVAAAVLRKDVKAQFQSLIKSSVSEYSKNPDLKKLLDKIQTEFHCCGSESPKDYISTKQTIPDSCKNPETKIIYSDGCSCKVIDFFEKYIIAVLVAVFVFAILQLSCIVFAICVIQAIRSGNYGQD</sequence>
<organism evidence="8 9">
    <name type="scientific">Schistosoma bovis</name>
    <name type="common">Blood fluke</name>
    <dbReference type="NCBI Taxonomy" id="6184"/>
    <lineage>
        <taxon>Eukaryota</taxon>
        <taxon>Metazoa</taxon>
        <taxon>Spiralia</taxon>
        <taxon>Lophotrochozoa</taxon>
        <taxon>Platyhelminthes</taxon>
        <taxon>Trematoda</taxon>
        <taxon>Digenea</taxon>
        <taxon>Strigeidida</taxon>
        <taxon>Schistosomatoidea</taxon>
        <taxon>Schistosomatidae</taxon>
        <taxon>Schistosoma</taxon>
    </lineage>
</organism>
<evidence type="ECO:0000313" key="8">
    <source>
        <dbReference type="EMBL" id="RTG83583.1"/>
    </source>
</evidence>
<reference evidence="8 9" key="1">
    <citation type="journal article" date="2019" name="PLoS Pathog.">
        <title>Genome sequence of the bovine parasite Schistosoma bovis Tanzania.</title>
        <authorList>
            <person name="Oey H."/>
            <person name="Zakrzewski M."/>
            <person name="Gobert G."/>
            <person name="Gravermann K."/>
            <person name="Stoye J."/>
            <person name="Jones M."/>
            <person name="Mcmanus D."/>
            <person name="Krause L."/>
        </authorList>
    </citation>
    <scope>NUCLEOTIDE SEQUENCE [LARGE SCALE GENOMIC DNA]</scope>
    <source>
        <strain evidence="8 9">TAN1997</strain>
    </source>
</reference>
<dbReference type="Proteomes" id="UP000290809">
    <property type="component" value="Unassembled WGS sequence"/>
</dbReference>
<feature type="transmembrane region" description="Helical" evidence="7">
    <location>
        <begin position="53"/>
        <end position="78"/>
    </location>
</feature>
<feature type="disulfide bond" evidence="6">
    <location>
        <begin position="147"/>
        <end position="166"/>
    </location>
</feature>
<dbReference type="GO" id="GO:0005886">
    <property type="term" value="C:plasma membrane"/>
    <property type="evidence" value="ECO:0007669"/>
    <property type="project" value="TreeGrafter"/>
</dbReference>
<comment type="caution">
    <text evidence="8">The sequence shown here is derived from an EMBL/GenBank/DDBJ whole genome shotgun (WGS) entry which is preliminary data.</text>
</comment>
<protein>
    <recommendedName>
        <fullName evidence="7">Tetraspanin</fullName>
    </recommendedName>
</protein>
<feature type="transmembrane region" description="Helical" evidence="7">
    <location>
        <begin position="84"/>
        <end position="108"/>
    </location>
</feature>
<evidence type="ECO:0000256" key="5">
    <source>
        <dbReference type="ARBA" id="ARBA00023136"/>
    </source>
</evidence>
<dbReference type="Gene3D" id="1.10.1450.10">
    <property type="entry name" value="Tetraspanin"/>
    <property type="match status" value="1"/>
</dbReference>
<dbReference type="InterPro" id="IPR008952">
    <property type="entry name" value="Tetraspanin_EC2_sf"/>
</dbReference>
<dbReference type="STRING" id="6184.A0A430Q7D8"/>
<dbReference type="InterPro" id="IPR018499">
    <property type="entry name" value="Tetraspanin/Peripherin"/>
</dbReference>
<keyword evidence="4 7" id="KW-1133">Transmembrane helix</keyword>
<dbReference type="CDD" id="cd03127">
    <property type="entry name" value="tetraspanin_LEL"/>
    <property type="match status" value="1"/>
</dbReference>
<evidence type="ECO:0000256" key="2">
    <source>
        <dbReference type="ARBA" id="ARBA00006840"/>
    </source>
</evidence>
<dbReference type="AlphaFoldDB" id="A0A430Q7D8"/>
<evidence type="ECO:0000256" key="4">
    <source>
        <dbReference type="ARBA" id="ARBA00022989"/>
    </source>
</evidence>
<dbReference type="Pfam" id="PF00335">
    <property type="entry name" value="Tetraspanin"/>
    <property type="match status" value="1"/>
</dbReference>
<evidence type="ECO:0000256" key="3">
    <source>
        <dbReference type="ARBA" id="ARBA00022692"/>
    </source>
</evidence>
<feature type="disulfide bond" evidence="6">
    <location>
        <begin position="146"/>
        <end position="179"/>
    </location>
</feature>
<keyword evidence="9" id="KW-1185">Reference proteome</keyword>
<dbReference type="PIRSF" id="PIRSF002419">
    <property type="entry name" value="Tetraspanin"/>
    <property type="match status" value="1"/>
</dbReference>
<dbReference type="InterPro" id="IPR000301">
    <property type="entry name" value="Tetraspanin_animals"/>
</dbReference>
<comment type="subcellular location">
    <subcellularLocation>
        <location evidence="1 7">Membrane</location>
        <topology evidence="1 7">Multi-pass membrane protein</topology>
    </subcellularLocation>
</comment>
<feature type="transmembrane region" description="Helical" evidence="7">
    <location>
        <begin position="12"/>
        <end position="32"/>
    </location>
</feature>
<dbReference type="SUPFAM" id="SSF48652">
    <property type="entry name" value="Tetraspanin"/>
    <property type="match status" value="1"/>
</dbReference>
<comment type="similarity">
    <text evidence="2 7">Belongs to the tetraspanin (TM4SF) family.</text>
</comment>
<accession>A0A430Q7D8</accession>
<keyword evidence="6" id="KW-1015">Disulfide bond</keyword>
<proteinExistence type="inferred from homology"/>
<evidence type="ECO:0000256" key="1">
    <source>
        <dbReference type="ARBA" id="ARBA00004141"/>
    </source>
</evidence>
<evidence type="ECO:0000313" key="9">
    <source>
        <dbReference type="Proteomes" id="UP000290809"/>
    </source>
</evidence>
<keyword evidence="5 7" id="KW-0472">Membrane</keyword>
<evidence type="ECO:0000256" key="7">
    <source>
        <dbReference type="RuleBase" id="RU361218"/>
    </source>
</evidence>
<dbReference type="PANTHER" id="PTHR19282:SF544">
    <property type="entry name" value="TETRASPANIN"/>
    <property type="match status" value="1"/>
</dbReference>
<dbReference type="PRINTS" id="PR00259">
    <property type="entry name" value="TMFOUR"/>
</dbReference>
<feature type="transmembrane region" description="Helical" evidence="7">
    <location>
        <begin position="190"/>
        <end position="219"/>
    </location>
</feature>
<gene>
    <name evidence="8" type="ORF">DC041_0008434</name>
</gene>